<protein>
    <recommendedName>
        <fullName evidence="10">AP-1 complex subunit gamma</fullName>
    </recommendedName>
</protein>
<comment type="subcellular location">
    <subcellularLocation>
        <location evidence="1">Cytoplasmic vesicle membrane</location>
    </subcellularLocation>
    <subcellularLocation>
        <location evidence="2">Golgi apparatus</location>
    </subcellularLocation>
</comment>
<dbReference type="InterPro" id="IPR002553">
    <property type="entry name" value="Clathrin/coatomer_adapt-like_N"/>
</dbReference>
<dbReference type="Gene3D" id="2.60.40.1230">
    <property type="match status" value="1"/>
</dbReference>
<dbReference type="InterPro" id="IPR016024">
    <property type="entry name" value="ARM-type_fold"/>
</dbReference>
<evidence type="ECO:0000256" key="4">
    <source>
        <dbReference type="ARBA" id="ARBA00022448"/>
    </source>
</evidence>
<feature type="domain" description="GAE" evidence="11">
    <location>
        <begin position="712"/>
        <end position="826"/>
    </location>
</feature>
<evidence type="ECO:0000313" key="13">
    <source>
        <dbReference type="Proteomes" id="UP000886523"/>
    </source>
</evidence>
<dbReference type="PROSITE" id="PS50180">
    <property type="entry name" value="GAE"/>
    <property type="match status" value="1"/>
</dbReference>
<dbReference type="FunFam" id="1.25.10.10:FF:000030">
    <property type="entry name" value="AP-1 complex subunit gamma"/>
    <property type="match status" value="1"/>
</dbReference>
<dbReference type="PIRSF" id="PIRSF037094">
    <property type="entry name" value="AP1_complex_gamma"/>
    <property type="match status" value="1"/>
</dbReference>
<proteinExistence type="inferred from homology"/>
<dbReference type="InterPro" id="IPR013041">
    <property type="entry name" value="Clathrin_app_Ig-like_sf"/>
</dbReference>
<dbReference type="GO" id="GO:0030121">
    <property type="term" value="C:AP-1 adaptor complex"/>
    <property type="evidence" value="ECO:0007669"/>
    <property type="project" value="InterPro"/>
</dbReference>
<evidence type="ECO:0000256" key="6">
    <source>
        <dbReference type="ARBA" id="ARBA00023034"/>
    </source>
</evidence>
<dbReference type="OrthoDB" id="28053at2759"/>
<evidence type="ECO:0000256" key="8">
    <source>
        <dbReference type="ARBA" id="ARBA00023329"/>
    </source>
</evidence>
<keyword evidence="6 10" id="KW-0333">Golgi apparatus</keyword>
<dbReference type="GO" id="GO:0016192">
    <property type="term" value="P:vesicle-mediated transport"/>
    <property type="evidence" value="ECO:0007669"/>
    <property type="project" value="InterPro"/>
</dbReference>
<dbReference type="PANTHER" id="PTHR22780">
    <property type="entry name" value="ADAPTIN, ALPHA/GAMMA/EPSILON"/>
    <property type="match status" value="1"/>
</dbReference>
<dbReference type="GO" id="GO:0016482">
    <property type="term" value="P:cytosolic transport"/>
    <property type="evidence" value="ECO:0007669"/>
    <property type="project" value="UniProtKB-ARBA"/>
</dbReference>
<dbReference type="InterPro" id="IPR008152">
    <property type="entry name" value="Clathrin_a/b/g-adaptin_app_Ig"/>
</dbReference>
<dbReference type="GO" id="GO:0005829">
    <property type="term" value="C:cytosol"/>
    <property type="evidence" value="ECO:0007669"/>
    <property type="project" value="GOC"/>
</dbReference>
<gene>
    <name evidence="12" type="ORF">BS47DRAFT_1428863</name>
</gene>
<evidence type="ECO:0000256" key="10">
    <source>
        <dbReference type="PIRNR" id="PIRNR037094"/>
    </source>
</evidence>
<evidence type="ECO:0000256" key="7">
    <source>
        <dbReference type="ARBA" id="ARBA00023136"/>
    </source>
</evidence>
<dbReference type="AlphaFoldDB" id="A0A9P6DXT7"/>
<reference evidence="12" key="1">
    <citation type="journal article" date="2020" name="Nat. Commun.">
        <title>Large-scale genome sequencing of mycorrhizal fungi provides insights into the early evolution of symbiotic traits.</title>
        <authorList>
            <person name="Miyauchi S."/>
            <person name="Kiss E."/>
            <person name="Kuo A."/>
            <person name="Drula E."/>
            <person name="Kohler A."/>
            <person name="Sanchez-Garcia M."/>
            <person name="Morin E."/>
            <person name="Andreopoulos B."/>
            <person name="Barry K.W."/>
            <person name="Bonito G."/>
            <person name="Buee M."/>
            <person name="Carver A."/>
            <person name="Chen C."/>
            <person name="Cichocki N."/>
            <person name="Clum A."/>
            <person name="Culley D."/>
            <person name="Crous P.W."/>
            <person name="Fauchery L."/>
            <person name="Girlanda M."/>
            <person name="Hayes R.D."/>
            <person name="Keri Z."/>
            <person name="LaButti K."/>
            <person name="Lipzen A."/>
            <person name="Lombard V."/>
            <person name="Magnuson J."/>
            <person name="Maillard F."/>
            <person name="Murat C."/>
            <person name="Nolan M."/>
            <person name="Ohm R.A."/>
            <person name="Pangilinan J."/>
            <person name="Pereira M.F."/>
            <person name="Perotto S."/>
            <person name="Peter M."/>
            <person name="Pfister S."/>
            <person name="Riley R."/>
            <person name="Sitrit Y."/>
            <person name="Stielow J.B."/>
            <person name="Szollosi G."/>
            <person name="Zifcakova L."/>
            <person name="Stursova M."/>
            <person name="Spatafora J.W."/>
            <person name="Tedersoo L."/>
            <person name="Vaario L.M."/>
            <person name="Yamada A."/>
            <person name="Yan M."/>
            <person name="Wang P."/>
            <person name="Xu J."/>
            <person name="Bruns T."/>
            <person name="Baldrian P."/>
            <person name="Vilgalys R."/>
            <person name="Dunand C."/>
            <person name="Henrissat B."/>
            <person name="Grigoriev I.V."/>
            <person name="Hibbett D."/>
            <person name="Nagy L.G."/>
            <person name="Martin F.M."/>
        </authorList>
    </citation>
    <scope>NUCLEOTIDE SEQUENCE</scope>
    <source>
        <strain evidence="12">UP504</strain>
    </source>
</reference>
<keyword evidence="8 10" id="KW-0968">Cytoplasmic vesicle</keyword>
<accession>A0A9P6DXT7</accession>
<evidence type="ECO:0000256" key="3">
    <source>
        <dbReference type="ARBA" id="ARBA00006613"/>
    </source>
</evidence>
<keyword evidence="13" id="KW-1185">Reference proteome</keyword>
<sequence length="835" mass="91721">MCLALIKAIRACKTLADERALIQNESAAIRTSFREEDSFARHNNIAKLLYIHMLGYQAHFGQIECLKLIASPRFSDKRLGYLGIMLLLDEHQEVLMLVTNSLKNDMNHSNMYAVGLALCTFANISSEEMSRDLSNEIEKLLGSSNAYIRKKAALCALRVIRRVPDLAPNFISKAKGLLSDRTHGVLLSGVTLIIEMCEADKDTTEEFRKTVPLLVRHLKSLVTTGYSPEHDVSGITDPFLQIKILRLLRLLGKGDEKASEIMNDILAQVATNTDSTKNVGNAILYETVMTILEIEADSSLRVMAINILGKFLSNRDNNIRYVALNTLSKVVSMDTNAVQRHRNIILDCLRDGDISIRRRALELSYALIIESTVRVLIRELLAFLEVADNEFKLGMTTQICLAAERYAPNKRWHIDTVLRVLKLAGNYVREEILSAFIRLVSHTPELQTYTASRLYSALKDDISQESLTLAAVWILGEFGDALLEGGLVDEETPTQITDANIVDLEESVLNSPYTNVLTRQLVLTSLTKLYARPVVSDAQRERIMGILAQYSTSPELEIQQRSVEYDSLFGQREIVVGVLEQMPAPEIKATVIGTVSENRVVGSTNHQDQDLIGSDEPVSVDTNGGQIAKNVVDSIFGLDLVNPTAPHQTRQSAVNDILDLFNHSASPAVSPAAPSSYASPTLLQSSSPFGFTPTADSCAVPVPAPAPVPAATPANSYTAYEKSFLKITLTPQVSPARPGVVNILARFQVSGAQSISNVNFQAAVPKTQQLQMLPMSNTTISPGAVETQQMRVLAPQGSQVRLRLRIGYMTNTGQLVQDQVDFSGFPAGLTNGSLQ</sequence>
<dbReference type="EMBL" id="MU128929">
    <property type="protein sequence ID" value="KAF9517792.1"/>
    <property type="molecule type" value="Genomic_DNA"/>
</dbReference>
<comment type="caution">
    <text evidence="12">The sequence shown here is derived from an EMBL/GenBank/DDBJ whole genome shotgun (WGS) entry which is preliminary data.</text>
</comment>
<name>A0A9P6DXT7_9AGAM</name>
<dbReference type="InterPro" id="IPR011989">
    <property type="entry name" value="ARM-like"/>
</dbReference>
<dbReference type="InterPro" id="IPR050840">
    <property type="entry name" value="Adaptor_Complx_Large_Subunit"/>
</dbReference>
<evidence type="ECO:0000313" key="12">
    <source>
        <dbReference type="EMBL" id="KAF9517792.1"/>
    </source>
</evidence>
<comment type="similarity">
    <text evidence="3 10">Belongs to the adaptor complexes large subunit family.</text>
</comment>
<evidence type="ECO:0000256" key="2">
    <source>
        <dbReference type="ARBA" id="ARBA00004555"/>
    </source>
</evidence>
<keyword evidence="7 10" id="KW-0472">Membrane</keyword>
<evidence type="ECO:0000259" key="11">
    <source>
        <dbReference type="PROSITE" id="PS50180"/>
    </source>
</evidence>
<evidence type="ECO:0000256" key="9">
    <source>
        <dbReference type="ARBA" id="ARBA00062546"/>
    </source>
</evidence>
<dbReference type="Pfam" id="PF01602">
    <property type="entry name" value="Adaptin_N"/>
    <property type="match status" value="1"/>
</dbReference>
<keyword evidence="4 10" id="KW-0813">Transport</keyword>
<dbReference type="GO" id="GO:0006886">
    <property type="term" value="P:intracellular protein transport"/>
    <property type="evidence" value="ECO:0007669"/>
    <property type="project" value="UniProtKB-UniRule"/>
</dbReference>
<keyword evidence="5 10" id="KW-0653">Protein transport</keyword>
<dbReference type="InterPro" id="IPR008153">
    <property type="entry name" value="GAE_dom"/>
</dbReference>
<dbReference type="InterPro" id="IPR017107">
    <property type="entry name" value="AP1_complex_gsu"/>
</dbReference>
<evidence type="ECO:0000256" key="5">
    <source>
        <dbReference type="ARBA" id="ARBA00022927"/>
    </source>
</evidence>
<dbReference type="Proteomes" id="UP000886523">
    <property type="component" value="Unassembled WGS sequence"/>
</dbReference>
<dbReference type="Gene3D" id="1.25.10.10">
    <property type="entry name" value="Leucine-rich Repeat Variant"/>
    <property type="match status" value="1"/>
</dbReference>
<comment type="subunit">
    <text evidence="9">Adaptor protein complex 1 (AP-1) is a heterotetramer composed of two large adaptins (gamma-type subunit APL4 and beta-type subunit APL2), a medium adaptin (mu-type subunit APM1) and a small adaptin (sigma-type subunit APS1). AP-1 interacts with clathrin.</text>
</comment>
<organism evidence="12 13">
    <name type="scientific">Hydnum rufescens UP504</name>
    <dbReference type="NCBI Taxonomy" id="1448309"/>
    <lineage>
        <taxon>Eukaryota</taxon>
        <taxon>Fungi</taxon>
        <taxon>Dikarya</taxon>
        <taxon>Basidiomycota</taxon>
        <taxon>Agaricomycotina</taxon>
        <taxon>Agaricomycetes</taxon>
        <taxon>Cantharellales</taxon>
        <taxon>Hydnaceae</taxon>
        <taxon>Hydnum</taxon>
    </lineage>
</organism>
<dbReference type="SUPFAM" id="SSF48371">
    <property type="entry name" value="ARM repeat"/>
    <property type="match status" value="1"/>
</dbReference>
<evidence type="ECO:0000256" key="1">
    <source>
        <dbReference type="ARBA" id="ARBA00004156"/>
    </source>
</evidence>
<dbReference type="SUPFAM" id="SSF49348">
    <property type="entry name" value="Clathrin adaptor appendage domain"/>
    <property type="match status" value="1"/>
</dbReference>
<dbReference type="SMART" id="SM00809">
    <property type="entry name" value="Alpha_adaptinC2"/>
    <property type="match status" value="1"/>
</dbReference>
<dbReference type="Pfam" id="PF02883">
    <property type="entry name" value="Alpha_adaptinC2"/>
    <property type="match status" value="1"/>
</dbReference>